<dbReference type="SUPFAM" id="SSF56349">
    <property type="entry name" value="DNA breaking-rejoining enzymes"/>
    <property type="match status" value="1"/>
</dbReference>
<evidence type="ECO:0000256" key="1">
    <source>
        <dbReference type="ARBA" id="ARBA00023172"/>
    </source>
</evidence>
<keyword evidence="1" id="KW-0233">DNA recombination</keyword>
<name>A0ABU0RZ49_9ACTN</name>
<dbReference type="EMBL" id="JAUSZS010000008">
    <property type="protein sequence ID" value="MDQ0937269.1"/>
    <property type="molecule type" value="Genomic_DNA"/>
</dbReference>
<dbReference type="InterPro" id="IPR029756">
    <property type="entry name" value="MTH1187/YkoF-like"/>
</dbReference>
<protein>
    <submittedName>
        <fullName evidence="2">Uncharacterized protein YqgV (UPF0045/DUF77 family)</fullName>
    </submittedName>
</protein>
<gene>
    <name evidence="2" type="ORF">QFZ49_007244</name>
</gene>
<evidence type="ECO:0000313" key="2">
    <source>
        <dbReference type="EMBL" id="MDQ0937269.1"/>
    </source>
</evidence>
<dbReference type="InterPro" id="IPR011010">
    <property type="entry name" value="DNA_brk_join_enz"/>
</dbReference>
<comment type="caution">
    <text evidence="2">The sequence shown here is derived from an EMBL/GenBank/DDBJ whole genome shotgun (WGS) entry which is preliminary data.</text>
</comment>
<evidence type="ECO:0000313" key="3">
    <source>
        <dbReference type="Proteomes" id="UP001223072"/>
    </source>
</evidence>
<reference evidence="2 3" key="1">
    <citation type="submission" date="2023-07" db="EMBL/GenBank/DDBJ databases">
        <title>Comparative genomics of wheat-associated soil bacteria to identify genetic determinants of phenazine resistance.</title>
        <authorList>
            <person name="Mouncey N."/>
        </authorList>
    </citation>
    <scope>NUCLEOTIDE SEQUENCE [LARGE SCALE GENOMIC DNA]</scope>
    <source>
        <strain evidence="2 3">W2I16</strain>
    </source>
</reference>
<organism evidence="2 3">
    <name type="scientific">Streptomyces turgidiscabies</name>
    <dbReference type="NCBI Taxonomy" id="85558"/>
    <lineage>
        <taxon>Bacteria</taxon>
        <taxon>Bacillati</taxon>
        <taxon>Actinomycetota</taxon>
        <taxon>Actinomycetes</taxon>
        <taxon>Kitasatosporales</taxon>
        <taxon>Streptomycetaceae</taxon>
        <taxon>Streptomyces</taxon>
    </lineage>
</organism>
<dbReference type="Proteomes" id="UP001223072">
    <property type="component" value="Unassembled WGS sequence"/>
</dbReference>
<dbReference type="Gene3D" id="1.10.443.10">
    <property type="entry name" value="Intergrase catalytic core"/>
    <property type="match status" value="1"/>
</dbReference>
<sequence length="141" mass="15142">MAAGESVKVVSERLGHTNAAMTLNVYSRLFPESVPRMCPLSRRAEGPRRSERCLGGTVRLRVEFTTEPFDLDEAPAHALVAREVIEGAELDAVDVGPFGNTAEGRADVVLTALDALLRRTLEAGATRISLQVNVIDGEGGR</sequence>
<dbReference type="InterPro" id="IPR013762">
    <property type="entry name" value="Integrase-like_cat_sf"/>
</dbReference>
<keyword evidence="3" id="KW-1185">Reference proteome</keyword>
<proteinExistence type="predicted"/>
<accession>A0ABU0RZ49</accession>
<dbReference type="SUPFAM" id="SSF89957">
    <property type="entry name" value="MTH1187/YkoF-like"/>
    <property type="match status" value="1"/>
</dbReference>